<dbReference type="Proteomes" id="UP001148629">
    <property type="component" value="Unassembled WGS sequence"/>
</dbReference>
<accession>A0ACC1SNC9</accession>
<gene>
    <name evidence="1" type="ORF">NM208_g3667</name>
</gene>
<evidence type="ECO:0000313" key="1">
    <source>
        <dbReference type="EMBL" id="KAJ3543252.1"/>
    </source>
</evidence>
<keyword evidence="2" id="KW-1185">Reference proteome</keyword>
<reference evidence="1" key="1">
    <citation type="submission" date="2022-08" db="EMBL/GenBank/DDBJ databases">
        <title>Genome Sequence of Fusarium decemcellulare.</title>
        <authorList>
            <person name="Buettner E."/>
        </authorList>
    </citation>
    <scope>NUCLEOTIDE SEQUENCE</scope>
    <source>
        <strain evidence="1">Babe19</strain>
    </source>
</reference>
<comment type="caution">
    <text evidence="1">The sequence shown here is derived from an EMBL/GenBank/DDBJ whole genome shotgun (WGS) entry which is preliminary data.</text>
</comment>
<protein>
    <submittedName>
        <fullName evidence="1">Uncharacterized protein</fullName>
    </submittedName>
</protein>
<evidence type="ECO:0000313" key="2">
    <source>
        <dbReference type="Proteomes" id="UP001148629"/>
    </source>
</evidence>
<organism evidence="1 2">
    <name type="scientific">Fusarium decemcellulare</name>
    <dbReference type="NCBI Taxonomy" id="57161"/>
    <lineage>
        <taxon>Eukaryota</taxon>
        <taxon>Fungi</taxon>
        <taxon>Dikarya</taxon>
        <taxon>Ascomycota</taxon>
        <taxon>Pezizomycotina</taxon>
        <taxon>Sordariomycetes</taxon>
        <taxon>Hypocreomycetidae</taxon>
        <taxon>Hypocreales</taxon>
        <taxon>Nectriaceae</taxon>
        <taxon>Fusarium</taxon>
        <taxon>Fusarium decemcellulare species complex</taxon>
    </lineage>
</organism>
<dbReference type="EMBL" id="JANRMS010000253">
    <property type="protein sequence ID" value="KAJ3543252.1"/>
    <property type="molecule type" value="Genomic_DNA"/>
</dbReference>
<name>A0ACC1SNC9_9HYPO</name>
<sequence length="842" mass="94190">MDLNLVDLIPHSDDDKFLSCSYEERWNHLKPVIVELYTGRHRSDGRTATLDQVAQFMRNQYSFHAACTEYRRRFRAWGVTKRMVKEDKDAITRALVRKKRPGASISHVTIQQDGQNKPLDAKRLKRHLKDRKISFPEAIAPGLLSSWNLPYAAFVSSLPKDPGKPSPFGSLSLTPYYLHIQSPDAFTPGHAAAGPTPRMDLVYQKLKEDHTSLFLQGRLEQLMVEMCKEDRRIMVDYFHDFYLHSFDLAKNWGLKLSNPSLAQASPTGNTASPWTLSDLLNFSSGPSSPDVCSASNISLPPTQLCQWSIHVQTVDYEPVNDVSAAAPSHLEPPPSSFIESLQQSMASNDFTSTPKGDLPLAQDIIAQFLEGDQSPLQLDAWKLAIMAGNVDLIGQLSEDNRGKPPQGIEAIYPFHLAAAFLDGGHICCEIFTTLSGTLGSSFAFYHNTDNLGHTILDALVVSILRSHTSLHPDAVIYGFNSPNRFPGEEKDICGRWDANTPKVRELFKQGYARIPNKWKHPFCHTAVQAVCHSMITIFASPASPDINTPSGLFVRRCTECGLELKLGPLHALVVTTFYLAELGMPGETLFGALSVLVCLLALGADAFTKANLSVEEILRSSEPGKCLHRLLSPLELMQAVPANVIEAWSDDCRIGWGCFVQTLAYAVTRGHQQPQARRSMSQQERTGCSMPGWDEFSDDELCDGWCDPELGSEMHRDWLKLPCTSPRIGLLWATIQAELLTYRRLREGEPWISENFSMIALKRWLEGDLSDFLTPLVENKMLTQFTRCGWFGQANDFLCPVAQDVCAEYFMNMDDYTRASYIQPADLCAHFGEVEEVKDKTY</sequence>
<proteinExistence type="predicted"/>